<dbReference type="EMBL" id="CP001025">
    <property type="protein sequence ID" value="ACB63776.1"/>
    <property type="molecule type" value="Genomic_DNA"/>
</dbReference>
<accession>B1YNF8</accession>
<dbReference type="Proteomes" id="UP000001680">
    <property type="component" value="Chromosome 1"/>
</dbReference>
<sequence length="148" mass="16701">MLRGRISNLRKTRCSQDFFFSDVDRAKMGATAIAASLVGVGGVAVGLSGMAVDTTEEADLLEFDLNGETVRAWVWWSIFSEGNEVEVVAERIGNTWQAFGIRRLSDKIVALHPHCSRGRFAHYRVSFKWGGSSLRQQWLYSILYRHVF</sequence>
<evidence type="ECO:0000313" key="2">
    <source>
        <dbReference type="Proteomes" id="UP000001680"/>
    </source>
</evidence>
<dbReference type="AlphaFoldDB" id="B1YNF8"/>
<organism evidence="1 2">
    <name type="scientific">Burkholderia ambifaria (strain MC40-6)</name>
    <dbReference type="NCBI Taxonomy" id="398577"/>
    <lineage>
        <taxon>Bacteria</taxon>
        <taxon>Pseudomonadati</taxon>
        <taxon>Pseudomonadota</taxon>
        <taxon>Betaproteobacteria</taxon>
        <taxon>Burkholderiales</taxon>
        <taxon>Burkholderiaceae</taxon>
        <taxon>Burkholderia</taxon>
        <taxon>Burkholderia cepacia complex</taxon>
    </lineage>
</organism>
<gene>
    <name evidence="1" type="ordered locus">BamMC406_1285</name>
</gene>
<dbReference type="InterPro" id="IPR048130">
    <property type="entry name" value="T6SS_ExIF-like"/>
</dbReference>
<proteinExistence type="predicted"/>
<name>B1YNF8_BURA4</name>
<dbReference type="HOGENOM" id="CLU_1755377_0_0_4"/>
<evidence type="ECO:0000313" key="1">
    <source>
        <dbReference type="EMBL" id="ACB63776.1"/>
    </source>
</evidence>
<dbReference type="NCBIfam" id="NF041560">
    <property type="entry name" value="T6SS_Burk_ExIF"/>
    <property type="match status" value="1"/>
</dbReference>
<dbReference type="KEGG" id="bac:BamMC406_1285"/>
<reference evidence="2" key="1">
    <citation type="submission" date="2008-04" db="EMBL/GenBank/DDBJ databases">
        <title>Complete sequence of chromosome 1 of Burkholderia ambifaria MC40-6.</title>
        <authorList>
            <person name="Copeland A."/>
            <person name="Lucas S."/>
            <person name="Lapidus A."/>
            <person name="Glavina del Rio T."/>
            <person name="Dalin E."/>
            <person name="Tice H."/>
            <person name="Pitluck S."/>
            <person name="Chain P."/>
            <person name="Malfatti S."/>
            <person name="Shin M."/>
            <person name="Vergez L."/>
            <person name="Lang D."/>
            <person name="Schmutz J."/>
            <person name="Larimer F."/>
            <person name="Land M."/>
            <person name="Hauser L."/>
            <person name="Kyrpides N."/>
            <person name="Lykidis A."/>
            <person name="Ramette A."/>
            <person name="Konstantinidis K."/>
            <person name="Tiedje J."/>
            <person name="Richardson P."/>
        </authorList>
    </citation>
    <scope>NUCLEOTIDE SEQUENCE [LARGE SCALE GENOMIC DNA]</scope>
    <source>
        <strain evidence="2">MC40-6</strain>
    </source>
</reference>
<protein>
    <submittedName>
        <fullName evidence="1">Uncharacterized protein</fullName>
    </submittedName>
</protein>